<protein>
    <recommendedName>
        <fullName evidence="4">Secreted protein</fullName>
    </recommendedName>
</protein>
<gene>
    <name evidence="2" type="ORF">F444_12952</name>
</gene>
<dbReference type="EMBL" id="ANJA01002307">
    <property type="protein sequence ID" value="ETO70581.1"/>
    <property type="molecule type" value="Genomic_DNA"/>
</dbReference>
<keyword evidence="1" id="KW-0732">Signal</keyword>
<name>A0A080ZVC0_PHYNI</name>
<evidence type="ECO:0000313" key="2">
    <source>
        <dbReference type="EMBL" id="ETO70581.1"/>
    </source>
</evidence>
<accession>A0A080ZVC0</accession>
<evidence type="ECO:0008006" key="4">
    <source>
        <dbReference type="Google" id="ProtNLM"/>
    </source>
</evidence>
<organism evidence="2 3">
    <name type="scientific">Phytophthora nicotianae P1976</name>
    <dbReference type="NCBI Taxonomy" id="1317066"/>
    <lineage>
        <taxon>Eukaryota</taxon>
        <taxon>Sar</taxon>
        <taxon>Stramenopiles</taxon>
        <taxon>Oomycota</taxon>
        <taxon>Peronosporomycetes</taxon>
        <taxon>Peronosporales</taxon>
        <taxon>Peronosporaceae</taxon>
        <taxon>Phytophthora</taxon>
    </lineage>
</organism>
<reference evidence="2 3" key="1">
    <citation type="submission" date="2013-11" db="EMBL/GenBank/DDBJ databases">
        <title>The Genome Sequence of Phytophthora parasitica P1976.</title>
        <authorList>
            <consortium name="The Broad Institute Genomics Platform"/>
            <person name="Russ C."/>
            <person name="Tyler B."/>
            <person name="Panabieres F."/>
            <person name="Shan W."/>
            <person name="Tripathy S."/>
            <person name="Grunwald N."/>
            <person name="Machado M."/>
            <person name="Johnson C.S."/>
            <person name="Walker B."/>
            <person name="Young S."/>
            <person name="Zeng Q."/>
            <person name="Gargeya S."/>
            <person name="Fitzgerald M."/>
            <person name="Haas B."/>
            <person name="Abouelleil A."/>
            <person name="Allen A.W."/>
            <person name="Alvarado L."/>
            <person name="Arachchi H.M."/>
            <person name="Berlin A.M."/>
            <person name="Chapman S.B."/>
            <person name="Gainer-Dewar J."/>
            <person name="Goldberg J."/>
            <person name="Griggs A."/>
            <person name="Gujja S."/>
            <person name="Hansen M."/>
            <person name="Howarth C."/>
            <person name="Imamovic A."/>
            <person name="Ireland A."/>
            <person name="Larimer J."/>
            <person name="McCowan C."/>
            <person name="Murphy C."/>
            <person name="Pearson M."/>
            <person name="Poon T.W."/>
            <person name="Priest M."/>
            <person name="Roberts A."/>
            <person name="Saif S."/>
            <person name="Shea T."/>
            <person name="Sisk P."/>
            <person name="Sykes S."/>
            <person name="Wortman J."/>
            <person name="Nusbaum C."/>
            <person name="Birren B."/>
        </authorList>
    </citation>
    <scope>NUCLEOTIDE SEQUENCE [LARGE SCALE GENOMIC DNA]</scope>
    <source>
        <strain evidence="2 3">P1976</strain>
    </source>
</reference>
<dbReference type="Proteomes" id="UP000028582">
    <property type="component" value="Unassembled WGS sequence"/>
</dbReference>
<dbReference type="AlphaFoldDB" id="A0A080ZVC0"/>
<feature type="chain" id="PRO_5001753452" description="Secreted protein" evidence="1">
    <location>
        <begin position="26"/>
        <end position="186"/>
    </location>
</feature>
<sequence length="186" mass="21192">MPIKPRYRIRYLLLLCEMWVSRANGEASWQRSRCDLLAPCTISSWLCRLQRLKVHPSWSACKCFKSLILERRRCPFRLHCASFCVRGHACIGGVLSCVQLQCGMSTVASFRSSNGWIYSCLGNLQSTLEANTVQAARCSTRCFAKIYCVFGSGVEAACPLIAPIKHWDAHAFRHRRVRHRRKTPAL</sequence>
<evidence type="ECO:0000313" key="3">
    <source>
        <dbReference type="Proteomes" id="UP000028582"/>
    </source>
</evidence>
<evidence type="ECO:0000256" key="1">
    <source>
        <dbReference type="SAM" id="SignalP"/>
    </source>
</evidence>
<comment type="caution">
    <text evidence="2">The sequence shown here is derived from an EMBL/GenBank/DDBJ whole genome shotgun (WGS) entry which is preliminary data.</text>
</comment>
<proteinExistence type="predicted"/>
<feature type="signal peptide" evidence="1">
    <location>
        <begin position="1"/>
        <end position="25"/>
    </location>
</feature>